<accession>A0A2R4CCH6</accession>
<feature type="chain" id="PRO_5015318445" evidence="2">
    <location>
        <begin position="22"/>
        <end position="168"/>
    </location>
</feature>
<dbReference type="KEGG" id="masz:C9I28_17240"/>
<feature type="compositionally biased region" description="Basic and acidic residues" evidence="1">
    <location>
        <begin position="85"/>
        <end position="97"/>
    </location>
</feature>
<organism evidence="3 4">
    <name type="scientific">Pseudoduganella armeniaca</name>
    <dbReference type="NCBI Taxonomy" id="2072590"/>
    <lineage>
        <taxon>Bacteria</taxon>
        <taxon>Pseudomonadati</taxon>
        <taxon>Pseudomonadota</taxon>
        <taxon>Betaproteobacteria</taxon>
        <taxon>Burkholderiales</taxon>
        <taxon>Oxalobacteraceae</taxon>
        <taxon>Telluria group</taxon>
        <taxon>Pseudoduganella</taxon>
    </lineage>
</organism>
<dbReference type="RefSeq" id="WP_107142539.1">
    <property type="nucleotide sequence ID" value="NZ_CP028324.1"/>
</dbReference>
<proteinExistence type="predicted"/>
<keyword evidence="4" id="KW-1185">Reference proteome</keyword>
<feature type="signal peptide" evidence="2">
    <location>
        <begin position="1"/>
        <end position="21"/>
    </location>
</feature>
<name>A0A2R4CCH6_9BURK</name>
<gene>
    <name evidence="3" type="ORF">C9I28_17240</name>
</gene>
<dbReference type="PROSITE" id="PS51257">
    <property type="entry name" value="PROKAR_LIPOPROTEIN"/>
    <property type="match status" value="1"/>
</dbReference>
<reference evidence="3 4" key="1">
    <citation type="submission" date="2018-03" db="EMBL/GenBank/DDBJ databases">
        <title>Massilia armeniaca sp. nov., isolated from desert soil.</title>
        <authorList>
            <person name="Huang H."/>
            <person name="Ren M."/>
        </authorList>
    </citation>
    <scope>NUCLEOTIDE SEQUENCE [LARGE SCALE GENOMIC DNA]</scope>
    <source>
        <strain evidence="3 4">ZMN-3</strain>
    </source>
</reference>
<dbReference type="AlphaFoldDB" id="A0A2R4CCH6"/>
<protein>
    <submittedName>
        <fullName evidence="3">DUF4124 domain-containing protein</fullName>
    </submittedName>
</protein>
<feature type="compositionally biased region" description="Low complexity" evidence="1">
    <location>
        <begin position="66"/>
        <end position="84"/>
    </location>
</feature>
<feature type="region of interest" description="Disordered" evidence="1">
    <location>
        <begin position="55"/>
        <end position="126"/>
    </location>
</feature>
<evidence type="ECO:0000256" key="1">
    <source>
        <dbReference type="SAM" id="MobiDB-lite"/>
    </source>
</evidence>
<dbReference type="EMBL" id="CP028324">
    <property type="protein sequence ID" value="AVR97190.1"/>
    <property type="molecule type" value="Genomic_DNA"/>
</dbReference>
<sequence length="168" mass="18001">MKPARATVATMLLAACTLAHAQWAWKDSNGRPVYSDQPPPASVPAARIFKAPRGHTPDLRQQMGQPAAQEAAVTPAPAKTAPTLADRDAAYERRRAAAAEQAGRAADEAKARAQRAASCDNARQNQRALEGGGRIVRYNDKGEREILGDAQRAEEARRNAAALAEHCK</sequence>
<evidence type="ECO:0000256" key="2">
    <source>
        <dbReference type="SAM" id="SignalP"/>
    </source>
</evidence>
<evidence type="ECO:0000313" key="3">
    <source>
        <dbReference type="EMBL" id="AVR97190.1"/>
    </source>
</evidence>
<evidence type="ECO:0000313" key="4">
    <source>
        <dbReference type="Proteomes" id="UP000240505"/>
    </source>
</evidence>
<keyword evidence="2" id="KW-0732">Signal</keyword>
<dbReference type="Proteomes" id="UP000240505">
    <property type="component" value="Chromosome"/>
</dbReference>
<dbReference type="OrthoDB" id="9181422at2"/>